<dbReference type="Proteomes" id="UP001373714">
    <property type="component" value="Unassembled WGS sequence"/>
</dbReference>
<gene>
    <name evidence="1" type="ORF">TWF730_011364</name>
</gene>
<evidence type="ECO:0000313" key="2">
    <source>
        <dbReference type="Proteomes" id="UP001373714"/>
    </source>
</evidence>
<dbReference type="AlphaFoldDB" id="A0AAV9ULS7"/>
<name>A0AAV9ULS7_9PEZI</name>
<sequence length="113" mass="12752">MRVYWLKAWGGSPSCILDVPCSSCLRYFFLSLFLLASYPCGFGPSSLLAIERDPEESDFGWYSPVTKLIQVVGHFPFFEEAVVPPFNCFFRRGLPFGKTVVRFVDGCVLALHT</sequence>
<protein>
    <recommendedName>
        <fullName evidence="3">Secreted protein</fullName>
    </recommendedName>
</protein>
<keyword evidence="2" id="KW-1185">Reference proteome</keyword>
<reference evidence="1 2" key="1">
    <citation type="submission" date="2019-10" db="EMBL/GenBank/DDBJ databases">
        <authorList>
            <person name="Palmer J.M."/>
        </authorList>
    </citation>
    <scope>NUCLEOTIDE SEQUENCE [LARGE SCALE GENOMIC DNA]</scope>
    <source>
        <strain evidence="1 2">TWF730</strain>
    </source>
</reference>
<comment type="caution">
    <text evidence="1">The sequence shown here is derived from an EMBL/GenBank/DDBJ whole genome shotgun (WGS) entry which is preliminary data.</text>
</comment>
<proteinExistence type="predicted"/>
<evidence type="ECO:0008006" key="3">
    <source>
        <dbReference type="Google" id="ProtNLM"/>
    </source>
</evidence>
<organism evidence="1 2">
    <name type="scientific">Orbilia blumenaviensis</name>
    <dbReference type="NCBI Taxonomy" id="1796055"/>
    <lineage>
        <taxon>Eukaryota</taxon>
        <taxon>Fungi</taxon>
        <taxon>Dikarya</taxon>
        <taxon>Ascomycota</taxon>
        <taxon>Pezizomycotina</taxon>
        <taxon>Orbiliomycetes</taxon>
        <taxon>Orbiliales</taxon>
        <taxon>Orbiliaceae</taxon>
        <taxon>Orbilia</taxon>
    </lineage>
</organism>
<accession>A0AAV9ULS7</accession>
<dbReference type="EMBL" id="JAVHNS010000010">
    <property type="protein sequence ID" value="KAK6342101.1"/>
    <property type="molecule type" value="Genomic_DNA"/>
</dbReference>
<evidence type="ECO:0000313" key="1">
    <source>
        <dbReference type="EMBL" id="KAK6342101.1"/>
    </source>
</evidence>